<evidence type="ECO:0008006" key="3">
    <source>
        <dbReference type="Google" id="ProtNLM"/>
    </source>
</evidence>
<name>D1AIT5_SEBTE</name>
<organism evidence="1 2">
    <name type="scientific">Sebaldella termitidis (strain ATCC 33386 / NCTC 11300)</name>
    <dbReference type="NCBI Taxonomy" id="526218"/>
    <lineage>
        <taxon>Bacteria</taxon>
        <taxon>Fusobacteriati</taxon>
        <taxon>Fusobacteriota</taxon>
        <taxon>Fusobacteriia</taxon>
        <taxon>Fusobacteriales</taxon>
        <taxon>Leptotrichiaceae</taxon>
        <taxon>Sebaldella</taxon>
    </lineage>
</organism>
<accession>D1AIT5</accession>
<dbReference type="Gene3D" id="3.40.50.620">
    <property type="entry name" value="HUPs"/>
    <property type="match status" value="1"/>
</dbReference>
<dbReference type="EMBL" id="CP001739">
    <property type="protein sequence ID" value="ACZ06897.1"/>
    <property type="molecule type" value="Genomic_DNA"/>
</dbReference>
<reference evidence="2" key="1">
    <citation type="submission" date="2009-09" db="EMBL/GenBank/DDBJ databases">
        <title>The complete chromosome of Sebaldella termitidis ATCC 33386.</title>
        <authorList>
            <consortium name="US DOE Joint Genome Institute (JGI-PGF)"/>
            <person name="Lucas S."/>
            <person name="Copeland A."/>
            <person name="Lapidus A."/>
            <person name="Glavina del Rio T."/>
            <person name="Dalin E."/>
            <person name="Tice H."/>
            <person name="Bruce D."/>
            <person name="Goodwin L."/>
            <person name="Pitluck S."/>
            <person name="Kyrpides N."/>
            <person name="Mavromatis K."/>
            <person name="Ivanova N."/>
            <person name="Mikhailova N."/>
            <person name="Sims D."/>
            <person name="Meincke L."/>
            <person name="Brettin T."/>
            <person name="Detter J.C."/>
            <person name="Han C."/>
            <person name="Larimer F."/>
            <person name="Land M."/>
            <person name="Hauser L."/>
            <person name="Markowitz V."/>
            <person name="Cheng J.F."/>
            <person name="Hugenholtz P."/>
            <person name="Woyke T."/>
            <person name="Wu D."/>
            <person name="Eisen J.A."/>
        </authorList>
    </citation>
    <scope>NUCLEOTIDE SEQUENCE [LARGE SCALE GENOMIC DNA]</scope>
    <source>
        <strain evidence="2">ATCC 33386 / NCTC 11300</strain>
    </source>
</reference>
<dbReference type="HOGENOM" id="CLU_096057_0_0_0"/>
<dbReference type="eggNOG" id="COG0589">
    <property type="taxonomic scope" value="Bacteria"/>
</dbReference>
<dbReference type="SUPFAM" id="SSF52402">
    <property type="entry name" value="Adenine nucleotide alpha hydrolases-like"/>
    <property type="match status" value="1"/>
</dbReference>
<proteinExistence type="predicted"/>
<dbReference type="RefSeq" id="WP_012859497.1">
    <property type="nucleotide sequence ID" value="NC_013517.1"/>
</dbReference>
<reference evidence="1 2" key="2">
    <citation type="journal article" date="2010" name="Stand. Genomic Sci.">
        <title>Complete genome sequence of Sebaldella termitidis type strain (NCTC 11300).</title>
        <authorList>
            <person name="Harmon-Smith M."/>
            <person name="Celia L."/>
            <person name="Chertkov O."/>
            <person name="Lapidus A."/>
            <person name="Copeland A."/>
            <person name="Glavina Del Rio T."/>
            <person name="Nolan M."/>
            <person name="Lucas S."/>
            <person name="Tice H."/>
            <person name="Cheng J.F."/>
            <person name="Han C."/>
            <person name="Detter J.C."/>
            <person name="Bruce D."/>
            <person name="Goodwin L."/>
            <person name="Pitluck S."/>
            <person name="Pati A."/>
            <person name="Liolios K."/>
            <person name="Ivanova N."/>
            <person name="Mavromatis K."/>
            <person name="Mikhailova N."/>
            <person name="Chen A."/>
            <person name="Palaniappan K."/>
            <person name="Land M."/>
            <person name="Hauser L."/>
            <person name="Chang Y.J."/>
            <person name="Jeffries C.D."/>
            <person name="Brettin T."/>
            <person name="Goker M."/>
            <person name="Beck B."/>
            <person name="Bristow J."/>
            <person name="Eisen J.A."/>
            <person name="Markowitz V."/>
            <person name="Hugenholtz P."/>
            <person name="Kyrpides N.C."/>
            <person name="Klenk H.P."/>
            <person name="Chen F."/>
        </authorList>
    </citation>
    <scope>NUCLEOTIDE SEQUENCE [LARGE SCALE GENOMIC DNA]</scope>
    <source>
        <strain evidence="2">ATCC 33386 / NCTC 11300</strain>
    </source>
</reference>
<protein>
    <recommendedName>
        <fullName evidence="3">UspA domain-containing protein</fullName>
    </recommendedName>
</protein>
<dbReference type="Proteomes" id="UP000000845">
    <property type="component" value="Chromosome"/>
</dbReference>
<evidence type="ECO:0000313" key="2">
    <source>
        <dbReference type="Proteomes" id="UP000000845"/>
    </source>
</evidence>
<dbReference type="KEGG" id="str:Sterm_0009"/>
<sequence>MLRKALFIVSNENELKAIKEFSRVFTEKYKDFVLDALYVKDILKYEIFPSTIEGIGIDIGSTYIIEEWKELEENNFKTMKSQLKDSFANIFVEEGETVEVCLEKLKAYDILILLKGENIGPYLKEILRVHYKPMIILPEAESYKLDKVLLLDDGGYKANRTLFNYYNNFGESKVDVLRVNVDEKDELKDRFGENYHLIDKEGDPLKIILAEAENYDMILMGTLKFAVMVEKITGKFGVRIIEKIKKPIFIG</sequence>
<dbReference type="AlphaFoldDB" id="D1AIT5"/>
<dbReference type="STRING" id="526218.Sterm_0009"/>
<keyword evidence="2" id="KW-1185">Reference proteome</keyword>
<gene>
    <name evidence="1" type="ordered locus">Sterm_0009</name>
</gene>
<evidence type="ECO:0000313" key="1">
    <source>
        <dbReference type="EMBL" id="ACZ06897.1"/>
    </source>
</evidence>
<dbReference type="InterPro" id="IPR014729">
    <property type="entry name" value="Rossmann-like_a/b/a_fold"/>
</dbReference>